<dbReference type="AlphaFoldDB" id="A0A2U1K9D8"/>
<evidence type="ECO:0000256" key="1">
    <source>
        <dbReference type="SAM" id="MobiDB-lite"/>
    </source>
</evidence>
<feature type="region of interest" description="Disordered" evidence="1">
    <location>
        <begin position="1"/>
        <end position="29"/>
    </location>
</feature>
<evidence type="ECO:0000313" key="3">
    <source>
        <dbReference type="Proteomes" id="UP000245207"/>
    </source>
</evidence>
<reference evidence="2 3" key="1">
    <citation type="journal article" date="2018" name="Mol. Plant">
        <title>The genome of Artemisia annua provides insight into the evolution of Asteraceae family and artemisinin biosynthesis.</title>
        <authorList>
            <person name="Shen Q."/>
            <person name="Zhang L."/>
            <person name="Liao Z."/>
            <person name="Wang S."/>
            <person name="Yan T."/>
            <person name="Shi P."/>
            <person name="Liu M."/>
            <person name="Fu X."/>
            <person name="Pan Q."/>
            <person name="Wang Y."/>
            <person name="Lv Z."/>
            <person name="Lu X."/>
            <person name="Zhang F."/>
            <person name="Jiang W."/>
            <person name="Ma Y."/>
            <person name="Chen M."/>
            <person name="Hao X."/>
            <person name="Li L."/>
            <person name="Tang Y."/>
            <person name="Lv G."/>
            <person name="Zhou Y."/>
            <person name="Sun X."/>
            <person name="Brodelius P.E."/>
            <person name="Rose J.K.C."/>
            <person name="Tang K."/>
        </authorList>
    </citation>
    <scope>NUCLEOTIDE SEQUENCE [LARGE SCALE GENOMIC DNA]</scope>
    <source>
        <strain evidence="3">cv. Huhao1</strain>
        <tissue evidence="2">Leaf</tissue>
    </source>
</reference>
<dbReference type="Proteomes" id="UP000245207">
    <property type="component" value="Unassembled WGS sequence"/>
</dbReference>
<sequence length="109" mass="11895">MDSLFSVHALDTADGSSTDQADSAEAKDSAEVKPTLLWSALYIQDLIEGSMGPVVITPTPDGNLNYNDLIGSSLKMYWWFKLVTALMQMDRCASCSCPADAIVEWLDVM</sequence>
<organism evidence="2 3">
    <name type="scientific">Artemisia annua</name>
    <name type="common">Sweet wormwood</name>
    <dbReference type="NCBI Taxonomy" id="35608"/>
    <lineage>
        <taxon>Eukaryota</taxon>
        <taxon>Viridiplantae</taxon>
        <taxon>Streptophyta</taxon>
        <taxon>Embryophyta</taxon>
        <taxon>Tracheophyta</taxon>
        <taxon>Spermatophyta</taxon>
        <taxon>Magnoliopsida</taxon>
        <taxon>eudicotyledons</taxon>
        <taxon>Gunneridae</taxon>
        <taxon>Pentapetalae</taxon>
        <taxon>asterids</taxon>
        <taxon>campanulids</taxon>
        <taxon>Asterales</taxon>
        <taxon>Asteraceae</taxon>
        <taxon>Asteroideae</taxon>
        <taxon>Anthemideae</taxon>
        <taxon>Artemisiinae</taxon>
        <taxon>Artemisia</taxon>
    </lineage>
</organism>
<evidence type="ECO:0000313" key="2">
    <source>
        <dbReference type="EMBL" id="PWA22615.1"/>
    </source>
</evidence>
<dbReference type="OrthoDB" id="9446342at2759"/>
<proteinExistence type="predicted"/>
<dbReference type="STRING" id="35608.A0A2U1K9D8"/>
<protein>
    <submittedName>
        <fullName evidence="2">Rab escort protein</fullName>
    </submittedName>
</protein>
<name>A0A2U1K9D8_ARTAN</name>
<accession>A0A2U1K9D8</accession>
<keyword evidence="3" id="KW-1185">Reference proteome</keyword>
<comment type="caution">
    <text evidence="2">The sequence shown here is derived from an EMBL/GenBank/DDBJ whole genome shotgun (WGS) entry which is preliminary data.</text>
</comment>
<dbReference type="EMBL" id="PKPP01029874">
    <property type="protein sequence ID" value="PWA22615.1"/>
    <property type="molecule type" value="Genomic_DNA"/>
</dbReference>
<gene>
    <name evidence="2" type="ORF">CTI12_AA629240</name>
</gene>